<proteinExistence type="predicted"/>
<feature type="domain" description="DUF4332" evidence="1">
    <location>
        <begin position="385"/>
        <end position="506"/>
    </location>
</feature>
<dbReference type="InterPro" id="IPR025567">
    <property type="entry name" value="DUF4332"/>
</dbReference>
<dbReference type="Gene3D" id="1.10.575.10">
    <property type="entry name" value="P1 Nuclease"/>
    <property type="match status" value="1"/>
</dbReference>
<keyword evidence="3" id="KW-1185">Reference proteome</keyword>
<dbReference type="SUPFAM" id="SSF48537">
    <property type="entry name" value="Phospholipase C/P1 nuclease"/>
    <property type="match status" value="1"/>
</dbReference>
<evidence type="ECO:0000313" key="2">
    <source>
        <dbReference type="EMBL" id="MCM2371990.1"/>
    </source>
</evidence>
<organism evidence="2 3">
    <name type="scientific">Aporhodopirellula aestuarii</name>
    <dbReference type="NCBI Taxonomy" id="2950107"/>
    <lineage>
        <taxon>Bacteria</taxon>
        <taxon>Pseudomonadati</taxon>
        <taxon>Planctomycetota</taxon>
        <taxon>Planctomycetia</taxon>
        <taxon>Pirellulales</taxon>
        <taxon>Pirellulaceae</taxon>
        <taxon>Aporhodopirellula</taxon>
    </lineage>
</organism>
<dbReference type="Gene3D" id="1.10.150.20">
    <property type="entry name" value="5' to 3' exonuclease, C-terminal subdomain"/>
    <property type="match status" value="1"/>
</dbReference>
<sequence>MTKTSTNLLLSILRAAHCRSTHHHFAIDAIPLVGTPAGERFVGHLLRHHHRYLAGAKDPDVRFRDFQNHVIHVDDGYWGGAPRVAHQWYDRLQRYMRTNRWSDAAHAAGVLSHYFTDPIQPLHTAQTPVEKVLHRPIEWSVTKSYPALFAQWQNDPSRIVFQLSDSPGWLGEAILSSARVAHQHYETLLNHYDLKAGRSNPPAGLDSVSRGCLAQLIGLCVTGWARVIERAALEAESSRNQPIPQQGTTLAIVLAGIRTPHQHWIRRIEHKIEQKKITALIDEFEATGTLSKNLPSELRVMEKVRHIYTKEREYNRLRAERQTGSTIQILQEGDADVKKINKPTIQATATPQRDETDSAPITIPFVSPQSENVRLRVEDPLVDAPSIGSKTAARFAKLGIHSVGDFLAADPVDLAAKLATRWITHDTLRAWRCQAILMCQLPDMLARETQLLVGSGFTTADSIAKSNVEALSQAIQEYASTYSGRRYLRGAEPPDRDRIDTWIGEAALAMVRQKRAVARMNTVNSDPAQNQSSRAA</sequence>
<dbReference type="EMBL" id="JAMQBK010000039">
    <property type="protein sequence ID" value="MCM2371990.1"/>
    <property type="molecule type" value="Genomic_DNA"/>
</dbReference>
<comment type="caution">
    <text evidence="2">The sequence shown here is derived from an EMBL/GenBank/DDBJ whole genome shotgun (WGS) entry which is preliminary data.</text>
</comment>
<evidence type="ECO:0000259" key="1">
    <source>
        <dbReference type="Pfam" id="PF14229"/>
    </source>
</evidence>
<dbReference type="InterPro" id="IPR008947">
    <property type="entry name" value="PLipase_C/P1_nuclease_dom_sf"/>
</dbReference>
<evidence type="ECO:0000313" key="3">
    <source>
        <dbReference type="Proteomes" id="UP001202961"/>
    </source>
</evidence>
<accession>A0ABT0U4Y6</accession>
<gene>
    <name evidence="2" type="ORF">NB063_15400</name>
</gene>
<name>A0ABT0U4Y6_9BACT</name>
<dbReference type="Proteomes" id="UP001202961">
    <property type="component" value="Unassembled WGS sequence"/>
</dbReference>
<dbReference type="RefSeq" id="WP_250929618.1">
    <property type="nucleotide sequence ID" value="NZ_JAMQBK010000039.1"/>
</dbReference>
<reference evidence="2 3" key="1">
    <citation type="journal article" date="2022" name="Syst. Appl. Microbiol.">
        <title>Rhodopirellula aestuarii sp. nov., a novel member of the genus Rhodopirellula isolated from brackish sediments collected in the Tagus River estuary, Portugal.</title>
        <authorList>
            <person name="Vitorino I.R."/>
            <person name="Klimek D."/>
            <person name="Calusinska M."/>
            <person name="Lobo-da-Cunha A."/>
            <person name="Vasconcelos V."/>
            <person name="Lage O.M."/>
        </authorList>
    </citation>
    <scope>NUCLEOTIDE SEQUENCE [LARGE SCALE GENOMIC DNA]</scope>
    <source>
        <strain evidence="2 3">ICT_H3.1</strain>
    </source>
</reference>
<dbReference type="CDD" id="cd10981">
    <property type="entry name" value="ZnPC_S1P1"/>
    <property type="match status" value="1"/>
</dbReference>
<dbReference type="Pfam" id="PF14229">
    <property type="entry name" value="DUF4332"/>
    <property type="match status" value="1"/>
</dbReference>
<protein>
    <submittedName>
        <fullName evidence="2">DUF4332 domain-containing protein</fullName>
    </submittedName>
</protein>